<evidence type="ECO:0000256" key="2">
    <source>
        <dbReference type="ARBA" id="ARBA00023163"/>
    </source>
</evidence>
<reference evidence="5" key="1">
    <citation type="submission" date="2016-11" db="UniProtKB">
        <authorList>
            <consortium name="WormBaseParasite"/>
        </authorList>
    </citation>
    <scope>IDENTIFICATION</scope>
</reference>
<dbReference type="Proteomes" id="UP000095281">
    <property type="component" value="Unplaced"/>
</dbReference>
<name>A0A1I8C3B5_MELHA</name>
<dbReference type="InterPro" id="IPR035500">
    <property type="entry name" value="NHR-like_dom_sf"/>
</dbReference>
<dbReference type="Gene3D" id="1.10.565.10">
    <property type="entry name" value="Retinoid X Receptor"/>
    <property type="match status" value="1"/>
</dbReference>
<keyword evidence="2" id="KW-0804">Transcription</keyword>
<evidence type="ECO:0000313" key="4">
    <source>
        <dbReference type="Proteomes" id="UP000095281"/>
    </source>
</evidence>
<evidence type="ECO:0000256" key="1">
    <source>
        <dbReference type="ARBA" id="ARBA00023015"/>
    </source>
</evidence>
<evidence type="ECO:0000256" key="3">
    <source>
        <dbReference type="ARBA" id="ARBA00023170"/>
    </source>
</evidence>
<evidence type="ECO:0000313" key="5">
    <source>
        <dbReference type="WBParaSite" id="MhA1_Contig988.frz3.gene2"/>
    </source>
</evidence>
<proteinExistence type="predicted"/>
<organism evidence="4 5">
    <name type="scientific">Meloidogyne hapla</name>
    <name type="common">Root-knot nematode worm</name>
    <dbReference type="NCBI Taxonomy" id="6305"/>
    <lineage>
        <taxon>Eukaryota</taxon>
        <taxon>Metazoa</taxon>
        <taxon>Ecdysozoa</taxon>
        <taxon>Nematoda</taxon>
        <taxon>Chromadorea</taxon>
        <taxon>Rhabditida</taxon>
        <taxon>Tylenchina</taxon>
        <taxon>Tylenchomorpha</taxon>
        <taxon>Tylenchoidea</taxon>
        <taxon>Meloidogynidae</taxon>
        <taxon>Meloidogyninae</taxon>
        <taxon>Meloidogyne</taxon>
    </lineage>
</organism>
<dbReference type="SUPFAM" id="SSF48508">
    <property type="entry name" value="Nuclear receptor ligand-binding domain"/>
    <property type="match status" value="1"/>
</dbReference>
<keyword evidence="3" id="KW-0675">Receptor</keyword>
<sequence>MSIIISILYRISKLRHKIFATAMEPFNRVLLNEEEFVLLRAIIYSHMFTNGVSKEGHKLLLEEAEKYSGILMKISQKKYGQMPGAKRYVDLMNIIETCFKCADKVCLFFNYLANVQDRGRFDKVIPEALADLCLRIKKCKIT</sequence>
<dbReference type="WBParaSite" id="MhA1_Contig988.frz3.gene2">
    <property type="protein sequence ID" value="MhA1_Contig988.frz3.gene2"/>
    <property type="gene ID" value="MhA1_Contig988.frz3.gene2"/>
</dbReference>
<keyword evidence="4" id="KW-1185">Reference proteome</keyword>
<dbReference type="AlphaFoldDB" id="A0A1I8C3B5"/>
<keyword evidence="1" id="KW-0805">Transcription regulation</keyword>
<accession>A0A1I8C3B5</accession>
<protein>
    <submittedName>
        <fullName evidence="5">NR LBD domain-containing protein</fullName>
    </submittedName>
</protein>